<reference evidence="2 3" key="1">
    <citation type="journal article" date="2014" name="PLoS ONE">
        <title>De novo Genome Assembly of the Fungal Plant Pathogen Pyrenophora semeniperda.</title>
        <authorList>
            <person name="Soliai M.M."/>
            <person name="Meyer S.E."/>
            <person name="Udall J.A."/>
            <person name="Elzinga D.E."/>
            <person name="Hermansen R.A."/>
            <person name="Bodily P.M."/>
            <person name="Hart A.A."/>
            <person name="Coleman C.E."/>
        </authorList>
    </citation>
    <scope>NUCLEOTIDE SEQUENCE [LARGE SCALE GENOMIC DNA]</scope>
    <source>
        <strain evidence="2 3">CCB06</strain>
        <tissue evidence="2">Mycelium</tissue>
    </source>
</reference>
<accession>A0A3M7M6N4</accession>
<organism evidence="2 3">
    <name type="scientific">Pyrenophora seminiperda CCB06</name>
    <dbReference type="NCBI Taxonomy" id="1302712"/>
    <lineage>
        <taxon>Eukaryota</taxon>
        <taxon>Fungi</taxon>
        <taxon>Dikarya</taxon>
        <taxon>Ascomycota</taxon>
        <taxon>Pezizomycotina</taxon>
        <taxon>Dothideomycetes</taxon>
        <taxon>Pleosporomycetidae</taxon>
        <taxon>Pleosporales</taxon>
        <taxon>Pleosporineae</taxon>
        <taxon>Pleosporaceae</taxon>
        <taxon>Pyrenophora</taxon>
    </lineage>
</organism>
<sequence>MCPKAANMNSIPGNASQAPTSNDTSTTGVQQGQGQREDYLDKGLDAAEKKWGGSAGQDTEKNRAVNEKIIPHAICSKKQPARMSPINSQTKPRTRELPELRTHPATTTTGGTGKYSGLKDKWGKLDKKWNQCRPYIERINGTIVPLRSRDEEFEERFAAVDRSREV</sequence>
<evidence type="ECO:0000313" key="3">
    <source>
        <dbReference type="Proteomes" id="UP000265663"/>
    </source>
</evidence>
<proteinExistence type="predicted"/>
<feature type="compositionally biased region" description="Basic and acidic residues" evidence="1">
    <location>
        <begin position="35"/>
        <end position="51"/>
    </location>
</feature>
<protein>
    <submittedName>
        <fullName evidence="2">Uncharacterized protein</fullName>
    </submittedName>
</protein>
<feature type="compositionally biased region" description="Basic and acidic residues" evidence="1">
    <location>
        <begin position="58"/>
        <end position="70"/>
    </location>
</feature>
<keyword evidence="3" id="KW-1185">Reference proteome</keyword>
<feature type="compositionally biased region" description="Low complexity" evidence="1">
    <location>
        <begin position="24"/>
        <end position="34"/>
    </location>
</feature>
<evidence type="ECO:0000256" key="1">
    <source>
        <dbReference type="SAM" id="MobiDB-lite"/>
    </source>
</evidence>
<feature type="region of interest" description="Disordered" evidence="1">
    <location>
        <begin position="1"/>
        <end position="120"/>
    </location>
</feature>
<dbReference type="EMBL" id="KE747824">
    <property type="protein sequence ID" value="RMZ70152.1"/>
    <property type="molecule type" value="Genomic_DNA"/>
</dbReference>
<name>A0A3M7M6N4_9PLEO</name>
<dbReference type="AlphaFoldDB" id="A0A3M7M6N4"/>
<dbReference type="Proteomes" id="UP000265663">
    <property type="component" value="Unassembled WGS sequence"/>
</dbReference>
<evidence type="ECO:0000313" key="2">
    <source>
        <dbReference type="EMBL" id="RMZ70152.1"/>
    </source>
</evidence>
<feature type="compositionally biased region" description="Basic and acidic residues" evidence="1">
    <location>
        <begin position="93"/>
        <end position="102"/>
    </location>
</feature>
<gene>
    <name evidence="2" type="ORF">GMOD_00000209</name>
</gene>
<dbReference type="OrthoDB" id="3050608at2759"/>
<feature type="compositionally biased region" description="Polar residues" evidence="1">
    <location>
        <begin position="7"/>
        <end position="23"/>
    </location>
</feature>